<dbReference type="GO" id="GO:0008412">
    <property type="term" value="F:4-hydroxybenzoate polyprenyltransferase activity"/>
    <property type="evidence" value="ECO:0007669"/>
    <property type="project" value="UniProtKB-EC"/>
</dbReference>
<dbReference type="Proteomes" id="UP001265746">
    <property type="component" value="Unassembled WGS sequence"/>
</dbReference>
<accession>A0AAD9W3Y0</accession>
<evidence type="ECO:0000256" key="2">
    <source>
        <dbReference type="ARBA" id="ARBA00004292"/>
    </source>
</evidence>
<evidence type="ECO:0000256" key="11">
    <source>
        <dbReference type="HAMAP-Rule" id="MF_03189"/>
    </source>
</evidence>
<feature type="transmembrane region" description="Helical" evidence="11">
    <location>
        <begin position="385"/>
        <end position="405"/>
    </location>
</feature>
<evidence type="ECO:0000313" key="13">
    <source>
        <dbReference type="Proteomes" id="UP001265746"/>
    </source>
</evidence>
<keyword evidence="11" id="KW-0999">Mitochondrion inner membrane</keyword>
<dbReference type="GO" id="GO:0006744">
    <property type="term" value="P:ubiquinone biosynthetic process"/>
    <property type="evidence" value="ECO:0007669"/>
    <property type="project" value="UniProtKB-UniRule"/>
</dbReference>
<gene>
    <name evidence="12" type="ORF">N8I77_006377</name>
</gene>
<dbReference type="EMBL" id="JAUJFL010000003">
    <property type="protein sequence ID" value="KAK2607716.1"/>
    <property type="molecule type" value="Genomic_DNA"/>
</dbReference>
<dbReference type="InterPro" id="IPR006370">
    <property type="entry name" value="HB_polyprenyltransferase-like"/>
</dbReference>
<keyword evidence="8 11" id="KW-0472">Membrane</keyword>
<evidence type="ECO:0000256" key="1">
    <source>
        <dbReference type="ARBA" id="ARBA00001946"/>
    </source>
</evidence>
<dbReference type="FunFam" id="1.10.357.140:FF:000003">
    <property type="entry name" value="4-hydroxybenzoate polyprenyltransferase, mitochondrial"/>
    <property type="match status" value="1"/>
</dbReference>
<dbReference type="Pfam" id="PF01040">
    <property type="entry name" value="UbiA"/>
    <property type="match status" value="1"/>
</dbReference>
<evidence type="ECO:0000313" key="12">
    <source>
        <dbReference type="EMBL" id="KAK2607716.1"/>
    </source>
</evidence>
<feature type="transmembrane region" description="Helical" evidence="11">
    <location>
        <begin position="162"/>
        <end position="183"/>
    </location>
</feature>
<evidence type="ECO:0000256" key="5">
    <source>
        <dbReference type="ARBA" id="ARBA00022679"/>
    </source>
</evidence>
<comment type="function">
    <text evidence="10 11">Catalyzes the prenylation of para-hydroxybenzoate (PHB) with an all-trans polyprenyl group. Mediates the second step in the final reaction sequence of coenzyme Q (CoQ) biosynthesis, which is the condensation of the polyisoprenoid side chain with PHB, generating the first membrane-bound Q intermediate.</text>
</comment>
<feature type="transmembrane region" description="Helical" evidence="11">
    <location>
        <begin position="282"/>
        <end position="302"/>
    </location>
</feature>
<name>A0AAD9W3Y0_PHOAM</name>
<dbReference type="PROSITE" id="PS00943">
    <property type="entry name" value="UBIA"/>
    <property type="match status" value="1"/>
</dbReference>
<feature type="transmembrane region" description="Helical" evidence="11">
    <location>
        <begin position="356"/>
        <end position="373"/>
    </location>
</feature>
<dbReference type="InterPro" id="IPR030470">
    <property type="entry name" value="UbiA_prenylTrfase_CS"/>
</dbReference>
<evidence type="ECO:0000256" key="4">
    <source>
        <dbReference type="ARBA" id="ARBA00005985"/>
    </source>
</evidence>
<sequence length="422" mass="45185">MPRSSTEEVLAAVMNTVRAVRARGASSRLVAPCVLPRSFLRHSQTWSVLSRPQFRHEIKAQSVRAQWPRSFISSGAQESVARAGSSPSTPGQHPSPALTAYEPPKTGILGLLPPSWVPYAELIRLDKPAGTYYLFFPCLFSTLMAAPLAAPMASPGSVIGTSALFFAGALIMRGAGCTINDLWDRNLDPHVTRTRLRPIARGAVTPFQGLVFTGAQLLAGLAILLQFPLECFFYATPSLLFVASYPLAKRVTYYPQFVLGLTFSWGAIVGFPALGVDLLSNTPALTAAGLLYSSNVAWTVLYDAIYAHMDAKDDVKAGIKSVALAHDQSKRFLAGLGAVQIGLLAASGLAAGAGPAFFIGSCGGAAFTLGYMIKKVNLKDVKDCWWWFVNGCWITGGVISAGLAVDYALRYISEDEAEETQN</sequence>
<evidence type="ECO:0000256" key="6">
    <source>
        <dbReference type="ARBA" id="ARBA00022692"/>
    </source>
</evidence>
<dbReference type="InterPro" id="IPR044878">
    <property type="entry name" value="UbiA_sf"/>
</dbReference>
<evidence type="ECO:0000256" key="7">
    <source>
        <dbReference type="ARBA" id="ARBA00022989"/>
    </source>
</evidence>
<comment type="pathway">
    <text evidence="3">Secondary metabolite biosynthesis; terpenoid biosynthesis.</text>
</comment>
<comment type="pathway">
    <text evidence="11">Cofactor biosynthesis; ubiquinone biosynthesis.</text>
</comment>
<comment type="similarity">
    <text evidence="4 11">Belongs to the UbiA prenyltransferase family.</text>
</comment>
<evidence type="ECO:0000256" key="3">
    <source>
        <dbReference type="ARBA" id="ARBA00004721"/>
    </source>
</evidence>
<keyword evidence="11" id="KW-0831">Ubiquinone biosynthesis</keyword>
<keyword evidence="7 11" id="KW-1133">Transmembrane helix</keyword>
<dbReference type="GO" id="GO:0005743">
    <property type="term" value="C:mitochondrial inner membrane"/>
    <property type="evidence" value="ECO:0007669"/>
    <property type="project" value="UniProtKB-SubCell"/>
</dbReference>
<feature type="transmembrane region" description="Helical" evidence="11">
    <location>
        <begin position="332"/>
        <end position="350"/>
    </location>
</feature>
<dbReference type="InterPro" id="IPR000537">
    <property type="entry name" value="UbiA_prenyltransferase"/>
</dbReference>
<feature type="transmembrane region" description="Helical" evidence="11">
    <location>
        <begin position="257"/>
        <end position="276"/>
    </location>
</feature>
<dbReference type="HAMAP" id="MF_01635">
    <property type="entry name" value="UbiA"/>
    <property type="match status" value="1"/>
</dbReference>
<feature type="transmembrane region" description="Helical" evidence="11">
    <location>
        <begin position="204"/>
        <end position="225"/>
    </location>
</feature>
<dbReference type="PANTHER" id="PTHR11048:SF28">
    <property type="entry name" value="4-HYDROXYBENZOATE POLYPRENYLTRANSFERASE, MITOCHONDRIAL"/>
    <property type="match status" value="1"/>
</dbReference>
<feature type="transmembrane region" description="Helical" evidence="11">
    <location>
        <begin position="231"/>
        <end position="248"/>
    </location>
</feature>
<dbReference type="AlphaFoldDB" id="A0AAD9W3Y0"/>
<dbReference type="CDD" id="cd13959">
    <property type="entry name" value="PT_UbiA_COQ2"/>
    <property type="match status" value="1"/>
</dbReference>
<protein>
    <recommendedName>
        <fullName evidence="11">4-hydroxybenzoate polyprenyltransferase, mitochondrial</fullName>
        <shortName evidence="11">4-HB polyprenyltransferase</shortName>
        <ecNumber evidence="11">2.5.1.39</ecNumber>
    </recommendedName>
    <alternativeName>
        <fullName evidence="11">Para-hydroxybenzoate--polyprenyltransferase</fullName>
        <shortName evidence="11">PHB:PPT</shortName>
        <shortName evidence="11">PHB:polyprenyltransferase</shortName>
    </alternativeName>
</protein>
<dbReference type="Gene3D" id="1.10.357.140">
    <property type="entry name" value="UbiA prenyltransferase"/>
    <property type="match status" value="1"/>
</dbReference>
<keyword evidence="13" id="KW-1185">Reference proteome</keyword>
<comment type="catalytic activity">
    <reaction evidence="9 11">
        <text>an all-trans-polyprenyl diphosphate + 4-hydroxybenzoate = a 4-hydroxy-3-(all-trans-polyprenyl)benzoate + diphosphate</text>
        <dbReference type="Rhea" id="RHEA:44504"/>
        <dbReference type="Rhea" id="RHEA-COMP:9514"/>
        <dbReference type="Rhea" id="RHEA-COMP:9564"/>
        <dbReference type="ChEBI" id="CHEBI:17879"/>
        <dbReference type="ChEBI" id="CHEBI:33019"/>
        <dbReference type="ChEBI" id="CHEBI:58914"/>
        <dbReference type="ChEBI" id="CHEBI:78396"/>
        <dbReference type="EC" id="2.5.1.39"/>
    </reaction>
</comment>
<dbReference type="GO" id="GO:0008299">
    <property type="term" value="P:isoprenoid biosynthetic process"/>
    <property type="evidence" value="ECO:0007669"/>
    <property type="project" value="UniProtKB-UniRule"/>
</dbReference>
<comment type="caution">
    <text evidence="12">The sequence shown here is derived from an EMBL/GenBank/DDBJ whole genome shotgun (WGS) entry which is preliminary data.</text>
</comment>
<evidence type="ECO:0000256" key="9">
    <source>
        <dbReference type="ARBA" id="ARBA00052313"/>
    </source>
</evidence>
<keyword evidence="11" id="KW-0414">Isoprene biosynthesis</keyword>
<keyword evidence="11" id="KW-0496">Mitochondrion</keyword>
<proteinExistence type="inferred from homology"/>
<comment type="subcellular location">
    <subcellularLocation>
        <location evidence="2 11">Mitochondrion inner membrane</location>
        <topology evidence="2 11">Multi-pass membrane protein</topology>
        <orientation evidence="2 11">Matrix side</orientation>
    </subcellularLocation>
</comment>
<reference evidence="12" key="1">
    <citation type="submission" date="2023-06" db="EMBL/GenBank/DDBJ databases">
        <authorList>
            <person name="Noh H."/>
        </authorList>
    </citation>
    <scope>NUCLEOTIDE SEQUENCE</scope>
    <source>
        <strain evidence="12">DUCC20226</strain>
    </source>
</reference>
<evidence type="ECO:0000256" key="10">
    <source>
        <dbReference type="ARBA" id="ARBA00058997"/>
    </source>
</evidence>
<keyword evidence="6 11" id="KW-0812">Transmembrane</keyword>
<dbReference type="EC" id="2.5.1.39" evidence="11"/>
<dbReference type="NCBIfam" id="TIGR01474">
    <property type="entry name" value="ubiA_proteo"/>
    <property type="match status" value="1"/>
</dbReference>
<dbReference type="FunFam" id="1.20.120.1780:FF:000001">
    <property type="entry name" value="4-hydroxybenzoate octaprenyltransferase"/>
    <property type="match status" value="1"/>
</dbReference>
<keyword evidence="5 11" id="KW-0808">Transferase</keyword>
<dbReference type="PANTHER" id="PTHR11048">
    <property type="entry name" value="PRENYLTRANSFERASES"/>
    <property type="match status" value="1"/>
</dbReference>
<organism evidence="12 13">
    <name type="scientific">Phomopsis amygdali</name>
    <name type="common">Fusicoccum amygdali</name>
    <dbReference type="NCBI Taxonomy" id="1214568"/>
    <lineage>
        <taxon>Eukaryota</taxon>
        <taxon>Fungi</taxon>
        <taxon>Dikarya</taxon>
        <taxon>Ascomycota</taxon>
        <taxon>Pezizomycotina</taxon>
        <taxon>Sordariomycetes</taxon>
        <taxon>Sordariomycetidae</taxon>
        <taxon>Diaporthales</taxon>
        <taxon>Diaporthaceae</taxon>
        <taxon>Diaporthe</taxon>
    </lineage>
</organism>
<dbReference type="InterPro" id="IPR039653">
    <property type="entry name" value="Prenyltransferase"/>
</dbReference>
<evidence type="ECO:0000256" key="8">
    <source>
        <dbReference type="ARBA" id="ARBA00023136"/>
    </source>
</evidence>
<dbReference type="Gene3D" id="1.20.120.1780">
    <property type="entry name" value="UbiA prenyltransferase"/>
    <property type="match status" value="1"/>
</dbReference>
<feature type="transmembrane region" description="Helical" evidence="11">
    <location>
        <begin position="132"/>
        <end position="150"/>
    </location>
</feature>
<comment type="cofactor">
    <cofactor evidence="1 11">
        <name>Mg(2+)</name>
        <dbReference type="ChEBI" id="CHEBI:18420"/>
    </cofactor>
</comment>